<accession>A0A834ZE22</accession>
<dbReference type="InterPro" id="IPR003137">
    <property type="entry name" value="PA_domain"/>
</dbReference>
<evidence type="ECO:0000259" key="2">
    <source>
        <dbReference type="Pfam" id="PF02225"/>
    </source>
</evidence>
<name>A0A834ZE22_TETSI</name>
<evidence type="ECO:0000256" key="1">
    <source>
        <dbReference type="ARBA" id="ARBA00023180"/>
    </source>
</evidence>
<dbReference type="OrthoDB" id="8062037at2759"/>
<keyword evidence="4" id="KW-1185">Reference proteome</keyword>
<dbReference type="AlphaFoldDB" id="A0A834ZE22"/>
<dbReference type="Proteomes" id="UP000655225">
    <property type="component" value="Unassembled WGS sequence"/>
</dbReference>
<comment type="caution">
    <text evidence="3">The sequence shown here is derived from an EMBL/GenBank/DDBJ whole genome shotgun (WGS) entry which is preliminary data.</text>
</comment>
<gene>
    <name evidence="3" type="ORF">HHK36_010300</name>
</gene>
<reference evidence="3 4" key="1">
    <citation type="submission" date="2020-04" db="EMBL/GenBank/DDBJ databases">
        <title>Plant Genome Project.</title>
        <authorList>
            <person name="Zhang R.-G."/>
        </authorList>
    </citation>
    <scope>NUCLEOTIDE SEQUENCE [LARGE SCALE GENOMIC DNA]</scope>
    <source>
        <strain evidence="3">YNK0</strain>
        <tissue evidence="3">Leaf</tissue>
    </source>
</reference>
<dbReference type="Pfam" id="PF02225">
    <property type="entry name" value="PA"/>
    <property type="match status" value="1"/>
</dbReference>
<dbReference type="InterPro" id="IPR046450">
    <property type="entry name" value="PA_dom_sf"/>
</dbReference>
<proteinExistence type="predicted"/>
<dbReference type="SUPFAM" id="SSF52025">
    <property type="entry name" value="PA domain"/>
    <property type="match status" value="1"/>
</dbReference>
<evidence type="ECO:0000313" key="3">
    <source>
        <dbReference type="EMBL" id="KAF8405395.1"/>
    </source>
</evidence>
<dbReference type="OMA" id="FYEPSKE"/>
<organism evidence="3 4">
    <name type="scientific">Tetracentron sinense</name>
    <name type="common">Spur-leaf</name>
    <dbReference type="NCBI Taxonomy" id="13715"/>
    <lineage>
        <taxon>Eukaryota</taxon>
        <taxon>Viridiplantae</taxon>
        <taxon>Streptophyta</taxon>
        <taxon>Embryophyta</taxon>
        <taxon>Tracheophyta</taxon>
        <taxon>Spermatophyta</taxon>
        <taxon>Magnoliopsida</taxon>
        <taxon>Trochodendrales</taxon>
        <taxon>Trochodendraceae</taxon>
        <taxon>Tetracentron</taxon>
    </lineage>
</organism>
<sequence>MKHSFIFGLATEALFRSLVIVSSVLRFSSAIVHLRAKSFSIPFIDAPARFAIGVNSSGICGALHLADPLDGCSSLRNGLRSEETERVRFALIARGKCAFEDKIRNAQDGGFHAAIVYDDRDKRNLVSSELSFALKVLFF</sequence>
<dbReference type="Gene3D" id="3.50.30.30">
    <property type="match status" value="1"/>
</dbReference>
<dbReference type="EMBL" id="JABCRI010000006">
    <property type="protein sequence ID" value="KAF8405395.1"/>
    <property type="molecule type" value="Genomic_DNA"/>
</dbReference>
<protein>
    <recommendedName>
        <fullName evidence="2">PA domain-containing protein</fullName>
    </recommendedName>
</protein>
<keyword evidence="1" id="KW-0325">Glycoprotein</keyword>
<feature type="domain" description="PA" evidence="2">
    <location>
        <begin position="69"/>
        <end position="124"/>
    </location>
</feature>
<evidence type="ECO:0000313" key="4">
    <source>
        <dbReference type="Proteomes" id="UP000655225"/>
    </source>
</evidence>